<dbReference type="PANTHER" id="PTHR21503:SF53">
    <property type="entry name" value="F-BOX ASSOCIATED DOMAIN-CONTAINING PROTEIN-RELATED"/>
    <property type="match status" value="1"/>
</dbReference>
<organism evidence="2 3">
    <name type="scientific">Caenorhabditis tropicalis</name>
    <dbReference type="NCBI Taxonomy" id="1561998"/>
    <lineage>
        <taxon>Eukaryota</taxon>
        <taxon>Metazoa</taxon>
        <taxon>Ecdysozoa</taxon>
        <taxon>Nematoda</taxon>
        <taxon>Chromadorea</taxon>
        <taxon>Rhabditida</taxon>
        <taxon>Rhabditina</taxon>
        <taxon>Rhabditomorpha</taxon>
        <taxon>Rhabditoidea</taxon>
        <taxon>Rhabditidae</taxon>
        <taxon>Peloderinae</taxon>
        <taxon>Caenorhabditis</taxon>
    </lineage>
</organism>
<dbReference type="PANTHER" id="PTHR21503">
    <property type="entry name" value="F-BOX-CONTAINING HYPOTHETICAL PROTEIN C.ELEGANS"/>
    <property type="match status" value="1"/>
</dbReference>
<reference evidence="3" key="1">
    <citation type="submission" date="2016-11" db="UniProtKB">
        <authorList>
            <consortium name="WormBaseParasite"/>
        </authorList>
    </citation>
    <scope>IDENTIFICATION</scope>
</reference>
<keyword evidence="2" id="KW-1185">Reference proteome</keyword>
<accession>A0A1I7TUM4</accession>
<protein>
    <submittedName>
        <fullName evidence="3">FBA_2 domain-containing protein</fullName>
    </submittedName>
</protein>
<proteinExistence type="predicted"/>
<dbReference type="InterPro" id="IPR012885">
    <property type="entry name" value="F-box_Sdz-33"/>
</dbReference>
<dbReference type="Pfam" id="PF07735">
    <property type="entry name" value="FBA_2"/>
    <property type="match status" value="1"/>
</dbReference>
<dbReference type="Proteomes" id="UP000095282">
    <property type="component" value="Unplaced"/>
</dbReference>
<feature type="domain" description="Sdz-33 F-box" evidence="1">
    <location>
        <begin position="156"/>
        <end position="216"/>
    </location>
</feature>
<dbReference type="WBParaSite" id="Csp11.Scaffold629.g11950.t1">
    <property type="protein sequence ID" value="Csp11.Scaffold629.g11950.t1"/>
    <property type="gene ID" value="Csp11.Scaffold629.g11950"/>
</dbReference>
<evidence type="ECO:0000313" key="3">
    <source>
        <dbReference type="WBParaSite" id="Csp11.Scaffold629.g11950.t1"/>
    </source>
</evidence>
<evidence type="ECO:0000313" key="2">
    <source>
        <dbReference type="Proteomes" id="UP000095282"/>
    </source>
</evidence>
<sequence length="277" mass="32522">MTSSRTKIAVTEFSRLKSRFRVTLRLTNDTCIEIAGHGRTWNYNYSTNPSRLARSTYSTYWGGEIYNLSKDPLEDCIKWYEKIRGVCGRQIDNFFTHNPKPSITDWLRLQQDSIENVFIQEGRSDDVKYFLENIRVTGSFELIMSHFEMNFQLEIPEDPTHLLIYTSKFINYDQLIRLKAREINLRQSILTNRELNGFLKSWMSCESHLDLEKITINISEEQIIDEIMVDLPHEVGTDGYKIKRSDGKEANVKLDRFGSPCLYLKVQENSEILFLDF</sequence>
<evidence type="ECO:0000259" key="1">
    <source>
        <dbReference type="Pfam" id="PF07735"/>
    </source>
</evidence>
<name>A0A1I7TUM4_9PELO</name>
<dbReference type="AlphaFoldDB" id="A0A1I7TUM4"/>